<proteinExistence type="predicted"/>
<feature type="compositionally biased region" description="Basic residues" evidence="1">
    <location>
        <begin position="91"/>
        <end position="105"/>
    </location>
</feature>
<evidence type="ECO:0000256" key="2">
    <source>
        <dbReference type="SAM" id="Phobius"/>
    </source>
</evidence>
<reference evidence="3" key="1">
    <citation type="submission" date="2003-10" db="EMBL/GenBank/DDBJ databases">
        <title>Quorum sensing controls plasmid transfer in Sinorhizobium meliloti.</title>
        <authorList>
            <person name="Marketon M.M."/>
            <person name="Llamas I."/>
            <person name="Gronquist M.R."/>
            <person name="Eberhard A."/>
            <person name="Gonzalez J.E."/>
        </authorList>
    </citation>
    <scope>NUCLEOTIDE SEQUENCE</scope>
    <source>
        <plasmid evidence="3">pRme41a</plasmid>
    </source>
</reference>
<name>Q6T1G0_RHIML</name>
<accession>Q6T1G0</accession>
<protein>
    <submittedName>
        <fullName evidence="3">TrbI</fullName>
    </submittedName>
</protein>
<keyword evidence="3" id="KW-0614">Plasmid</keyword>
<dbReference type="EMBL" id="AY442933">
    <property type="protein sequence ID" value="AAR19281.1"/>
    <property type="molecule type" value="Genomic_DNA"/>
</dbReference>
<evidence type="ECO:0000313" key="3">
    <source>
        <dbReference type="EMBL" id="AAR19281.1"/>
    </source>
</evidence>
<feature type="region of interest" description="Disordered" evidence="1">
    <location>
        <begin position="84"/>
        <end position="131"/>
    </location>
</feature>
<keyword evidence="2" id="KW-1133">Transmembrane helix</keyword>
<keyword evidence="2" id="KW-0472">Membrane</keyword>
<sequence length="131" mass="14408">MVQSLQLGASSQADDQKGMRRLNRLPIILAIIVIVLFIGIVVIGLSWRGLYFNRSNDIESVSNTPATSFGDQLKRGVTDGIIGEPVERQTFSRRRSPSRRSRNRSRLSSAAPRNGRYDGPGSSPKRSGRPG</sequence>
<organism evidence="3">
    <name type="scientific">Rhizobium meliloti</name>
    <name type="common">Ensifer meliloti</name>
    <name type="synonym">Sinorhizobium meliloti</name>
    <dbReference type="NCBI Taxonomy" id="382"/>
    <lineage>
        <taxon>Bacteria</taxon>
        <taxon>Pseudomonadati</taxon>
        <taxon>Pseudomonadota</taxon>
        <taxon>Alphaproteobacteria</taxon>
        <taxon>Hyphomicrobiales</taxon>
        <taxon>Rhizobiaceae</taxon>
        <taxon>Sinorhizobium/Ensifer group</taxon>
        <taxon>Sinorhizobium</taxon>
    </lineage>
</organism>
<feature type="transmembrane region" description="Helical" evidence="2">
    <location>
        <begin position="27"/>
        <end position="47"/>
    </location>
</feature>
<gene>
    <name evidence="3" type="primary">trbI</name>
</gene>
<evidence type="ECO:0000256" key="1">
    <source>
        <dbReference type="SAM" id="MobiDB-lite"/>
    </source>
</evidence>
<dbReference type="AlphaFoldDB" id="Q6T1G0"/>
<keyword evidence="2" id="KW-0812">Transmembrane</keyword>
<geneLocation type="plasmid" evidence="3">
    <name>pRme41a</name>
</geneLocation>